<dbReference type="Pfam" id="PF08863">
    <property type="entry name" value="YolD"/>
    <property type="match status" value="1"/>
</dbReference>
<dbReference type="PANTHER" id="PTHR40051:SF1">
    <property type="entry name" value="YOLD-LIKE FAMILY PROTEIN"/>
    <property type="match status" value="1"/>
</dbReference>
<dbReference type="OrthoDB" id="1644322at2"/>
<dbReference type="EMBL" id="MECQ01000001">
    <property type="protein sequence ID" value="ODV56670.1"/>
    <property type="molecule type" value="Genomic_DNA"/>
</dbReference>
<dbReference type="InterPro" id="IPR014962">
    <property type="entry name" value="YolD"/>
</dbReference>
<dbReference type="AlphaFoldDB" id="A0A1E4R873"/>
<evidence type="ECO:0008006" key="3">
    <source>
        <dbReference type="Google" id="ProtNLM"/>
    </source>
</evidence>
<accession>A0A1E4R873</accession>
<name>A0A1E4R873_9BACI</name>
<gene>
    <name evidence="1" type="ORF">BG258_12585</name>
</gene>
<evidence type="ECO:0000313" key="2">
    <source>
        <dbReference type="Proteomes" id="UP000094784"/>
    </source>
</evidence>
<organism evidence="1 2">
    <name type="scientific">Lysinibacillus fusiformis</name>
    <dbReference type="NCBI Taxonomy" id="28031"/>
    <lineage>
        <taxon>Bacteria</taxon>
        <taxon>Bacillati</taxon>
        <taxon>Bacillota</taxon>
        <taxon>Bacilli</taxon>
        <taxon>Bacillales</taxon>
        <taxon>Bacillaceae</taxon>
        <taxon>Lysinibacillus</taxon>
    </lineage>
</organism>
<sequence length="112" mass="13379">MIKDRGNIKWASMMMPEHLDLLRECKEVYTAQPRELTEWELEELQQTIDTAYHQRQDVQLNVWNDGKIMYWTGIIHAINLSTNELLFETLLTTRRVPIQHIQSAQLEADYYD</sequence>
<dbReference type="PANTHER" id="PTHR40051">
    <property type="entry name" value="IG HYPOTHETICAL 15966"/>
    <property type="match status" value="1"/>
</dbReference>
<evidence type="ECO:0000313" key="1">
    <source>
        <dbReference type="EMBL" id="ODV56670.1"/>
    </source>
</evidence>
<dbReference type="RefSeq" id="WP_069481659.1">
    <property type="nucleotide sequence ID" value="NZ_KV766182.1"/>
</dbReference>
<comment type="caution">
    <text evidence="1">The sequence shown here is derived from an EMBL/GenBank/DDBJ whole genome shotgun (WGS) entry which is preliminary data.</text>
</comment>
<reference evidence="1 2" key="1">
    <citation type="submission" date="2016-09" db="EMBL/GenBank/DDBJ databases">
        <title>Draft genome sequence of the soil isolate, Lysinibacillus fusiformis M5, a potential hypoxanthine producer.</title>
        <authorList>
            <person name="Gallegos-Monterrosa R."/>
            <person name="Maroti G."/>
            <person name="Balint B."/>
            <person name="Kovacs A.T."/>
        </authorList>
    </citation>
    <scope>NUCLEOTIDE SEQUENCE [LARGE SCALE GENOMIC DNA]</scope>
    <source>
        <strain evidence="1 2">M5</strain>
    </source>
</reference>
<protein>
    <recommendedName>
        <fullName evidence="3">YolD-like family protein</fullName>
    </recommendedName>
</protein>
<dbReference type="Proteomes" id="UP000094784">
    <property type="component" value="Unassembled WGS sequence"/>
</dbReference>
<proteinExistence type="predicted"/>